<organism evidence="2 3">
    <name type="scientific">Cichlidogyrus casuarinus</name>
    <dbReference type="NCBI Taxonomy" id="1844966"/>
    <lineage>
        <taxon>Eukaryota</taxon>
        <taxon>Metazoa</taxon>
        <taxon>Spiralia</taxon>
        <taxon>Lophotrochozoa</taxon>
        <taxon>Platyhelminthes</taxon>
        <taxon>Monogenea</taxon>
        <taxon>Monopisthocotylea</taxon>
        <taxon>Dactylogyridea</taxon>
        <taxon>Ancyrocephalidae</taxon>
        <taxon>Cichlidogyrus</taxon>
    </lineage>
</organism>
<reference evidence="2 3" key="1">
    <citation type="submission" date="2024-11" db="EMBL/GenBank/DDBJ databases">
        <title>Adaptive evolution of stress response genes in parasites aligns with host niche diversity.</title>
        <authorList>
            <person name="Hahn C."/>
            <person name="Resl P."/>
        </authorList>
    </citation>
    <scope>NUCLEOTIDE SEQUENCE [LARGE SCALE GENOMIC DNA]</scope>
    <source>
        <strain evidence="2">EGGRZ-B1_66</strain>
        <tissue evidence="2">Body</tissue>
    </source>
</reference>
<name>A0ABD2Q0F6_9PLAT</name>
<evidence type="ECO:0000256" key="1">
    <source>
        <dbReference type="SAM" id="MobiDB-lite"/>
    </source>
</evidence>
<keyword evidence="3" id="KW-1185">Reference proteome</keyword>
<evidence type="ECO:0000313" key="2">
    <source>
        <dbReference type="EMBL" id="KAL3313133.1"/>
    </source>
</evidence>
<feature type="region of interest" description="Disordered" evidence="1">
    <location>
        <begin position="20"/>
        <end position="41"/>
    </location>
</feature>
<accession>A0ABD2Q0F6</accession>
<dbReference type="EMBL" id="JBJKFK010001426">
    <property type="protein sequence ID" value="KAL3313133.1"/>
    <property type="molecule type" value="Genomic_DNA"/>
</dbReference>
<gene>
    <name evidence="2" type="ORF">Ciccas_008269</name>
</gene>
<protein>
    <submittedName>
        <fullName evidence="2">Uncharacterized protein</fullName>
    </submittedName>
</protein>
<proteinExistence type="predicted"/>
<comment type="caution">
    <text evidence="2">The sequence shown here is derived from an EMBL/GenBank/DDBJ whole genome shotgun (WGS) entry which is preliminary data.</text>
</comment>
<sequence>MREGAAVDGAYVWNMSENSLRRPLSSGSSGGLTGSVDTDATPEPCEVALAQMVPFAEQIDADPALNTRSKLERKSIPIMLCEQSAIMNGQSESRC</sequence>
<dbReference type="AlphaFoldDB" id="A0ABD2Q0F6"/>
<evidence type="ECO:0000313" key="3">
    <source>
        <dbReference type="Proteomes" id="UP001626550"/>
    </source>
</evidence>
<dbReference type="Proteomes" id="UP001626550">
    <property type="component" value="Unassembled WGS sequence"/>
</dbReference>